<dbReference type="InterPro" id="IPR001482">
    <property type="entry name" value="T2SS/T4SS_dom"/>
</dbReference>
<dbReference type="PROSITE" id="PS00662">
    <property type="entry name" value="T2SP_E"/>
    <property type="match status" value="1"/>
</dbReference>
<dbReference type="InterPro" id="IPR037257">
    <property type="entry name" value="T2SS_E_N_sf"/>
</dbReference>
<dbReference type="CDD" id="cd01129">
    <property type="entry name" value="PulE-GspE-like"/>
    <property type="match status" value="1"/>
</dbReference>
<dbReference type="SUPFAM" id="SSF52540">
    <property type="entry name" value="P-loop containing nucleoside triphosphate hydrolases"/>
    <property type="match status" value="1"/>
</dbReference>
<keyword evidence="3" id="KW-0067">ATP-binding</keyword>
<dbReference type="InterPro" id="IPR003593">
    <property type="entry name" value="AAA+_ATPase"/>
</dbReference>
<dbReference type="SMART" id="SM00382">
    <property type="entry name" value="AAA"/>
    <property type="match status" value="1"/>
</dbReference>
<reference evidence="6" key="1">
    <citation type="submission" date="2017-09" db="EMBL/GenBank/DDBJ databases">
        <title>Depth-based differentiation of microbial function through sediment-hosted aquifers and enrichment of novel symbionts in the deep terrestrial subsurface.</title>
        <authorList>
            <person name="Probst A.J."/>
            <person name="Ladd B."/>
            <person name="Jarett J.K."/>
            <person name="Geller-Mcgrath D.E."/>
            <person name="Sieber C.M.K."/>
            <person name="Emerson J.B."/>
            <person name="Anantharaman K."/>
            <person name="Thomas B.C."/>
            <person name="Malmstrom R."/>
            <person name="Stieglmeier M."/>
            <person name="Klingl A."/>
            <person name="Woyke T."/>
            <person name="Ryan C.M."/>
            <person name="Banfield J.F."/>
        </authorList>
    </citation>
    <scope>NUCLEOTIDE SEQUENCE [LARGE SCALE GENOMIC DNA]</scope>
</reference>
<feature type="domain" description="Bacterial type II secretion system protein E" evidence="4">
    <location>
        <begin position="386"/>
        <end position="400"/>
    </location>
</feature>
<dbReference type="InterPro" id="IPR007831">
    <property type="entry name" value="T2SS_GspE_N"/>
</dbReference>
<gene>
    <name evidence="5" type="ORF">COU07_01635</name>
</gene>
<sequence length="579" mass="64074">MQNQDLISALVAKNIISDHDAKRLLTESAQLKRDVEDLVYSQNLVEESEVAKIKSGILKIPYKKIDLDTIDDQTIKIIPADTARSYQMIPLSKKDSLLVVGMVHPDNPNAQQALRFLATQQKLSIGVYIVTPSDINAVLRKYSPFADEIESALRALKRKPGEEATTFQQVIKLEEGLSSGANDAPIIRIASSLLKEAVNMEASDIHIEPGRTKTRVRFRIDGDLQEFTALPAELGPAIASRVKVLSNMKLDETRVPQDGRFRTIIFEKEIDFRVATFPTPNGEKIALRVLDPAVGLKDLTDLGIRGKSLEILKSSVNKPYGIVLLTGPTGSGKTTTLYALMRILNTEEVNILSLEDPVEYTIEGINQSQVRPEIGYDFASGLRQILRQDPDVIMVGEIRDSETADLAVHAALTGHIVLSTLHTNNAIGVIPRLVDLGAQPFLLPSAVNAMAAQRLISKICQNCKKPKPAPETLAKIIKEELQKLPPEIRGAYKEPYQLYTTTGCAVCKKKGIVGRIAIFEIYEMTSQLADLMVKPEFNENMILEETRRQGMITLRQDGILKALDGLVNIEDVLKETEEL</sequence>
<evidence type="ECO:0000313" key="5">
    <source>
        <dbReference type="EMBL" id="PIR89579.1"/>
    </source>
</evidence>
<protein>
    <recommendedName>
        <fullName evidence="4">Bacterial type II secretion system protein E domain-containing protein</fullName>
    </recommendedName>
</protein>
<evidence type="ECO:0000313" key="6">
    <source>
        <dbReference type="Proteomes" id="UP000231157"/>
    </source>
</evidence>
<evidence type="ECO:0000256" key="1">
    <source>
        <dbReference type="ARBA" id="ARBA00006611"/>
    </source>
</evidence>
<dbReference type="Gene3D" id="3.30.300.160">
    <property type="entry name" value="Type II secretion system, protein E, N-terminal domain"/>
    <property type="match status" value="1"/>
</dbReference>
<accession>A0A2H0UT40</accession>
<dbReference type="InterPro" id="IPR027417">
    <property type="entry name" value="P-loop_NTPase"/>
</dbReference>
<dbReference type="PANTHER" id="PTHR30258:SF1">
    <property type="entry name" value="PROTEIN TRANSPORT PROTEIN HOFB HOMOLOG"/>
    <property type="match status" value="1"/>
</dbReference>
<dbReference type="PANTHER" id="PTHR30258">
    <property type="entry name" value="TYPE II SECRETION SYSTEM PROTEIN GSPE-RELATED"/>
    <property type="match status" value="1"/>
</dbReference>
<dbReference type="Gene3D" id="3.40.50.300">
    <property type="entry name" value="P-loop containing nucleotide triphosphate hydrolases"/>
    <property type="match status" value="1"/>
</dbReference>
<dbReference type="EMBL" id="PFAZ01000001">
    <property type="protein sequence ID" value="PIR89579.1"/>
    <property type="molecule type" value="Genomic_DNA"/>
</dbReference>
<dbReference type="Gene3D" id="3.30.450.90">
    <property type="match status" value="1"/>
</dbReference>
<dbReference type="GO" id="GO:0005886">
    <property type="term" value="C:plasma membrane"/>
    <property type="evidence" value="ECO:0007669"/>
    <property type="project" value="TreeGrafter"/>
</dbReference>
<dbReference type="GO" id="GO:0005524">
    <property type="term" value="F:ATP binding"/>
    <property type="evidence" value="ECO:0007669"/>
    <property type="project" value="UniProtKB-KW"/>
</dbReference>
<evidence type="ECO:0000256" key="2">
    <source>
        <dbReference type="ARBA" id="ARBA00022741"/>
    </source>
</evidence>
<evidence type="ECO:0000259" key="4">
    <source>
        <dbReference type="PROSITE" id="PS00662"/>
    </source>
</evidence>
<organism evidence="5 6">
    <name type="scientific">Candidatus Harrisonbacteria bacterium CG10_big_fil_rev_8_21_14_0_10_40_38</name>
    <dbReference type="NCBI Taxonomy" id="1974583"/>
    <lineage>
        <taxon>Bacteria</taxon>
        <taxon>Candidatus Harrisoniibacteriota</taxon>
    </lineage>
</organism>
<comment type="caution">
    <text evidence="5">The sequence shown here is derived from an EMBL/GenBank/DDBJ whole genome shotgun (WGS) entry which is preliminary data.</text>
</comment>
<evidence type="ECO:0000256" key="3">
    <source>
        <dbReference type="ARBA" id="ARBA00022840"/>
    </source>
</evidence>
<dbReference type="GO" id="GO:0016887">
    <property type="term" value="F:ATP hydrolysis activity"/>
    <property type="evidence" value="ECO:0007669"/>
    <property type="project" value="TreeGrafter"/>
</dbReference>
<comment type="similarity">
    <text evidence="1">Belongs to the GSP E family.</text>
</comment>
<dbReference type="Pfam" id="PF05157">
    <property type="entry name" value="MshEN"/>
    <property type="match status" value="1"/>
</dbReference>
<name>A0A2H0UT40_9BACT</name>
<dbReference type="Pfam" id="PF00437">
    <property type="entry name" value="T2SSE"/>
    <property type="match status" value="1"/>
</dbReference>
<dbReference type="Proteomes" id="UP000231157">
    <property type="component" value="Unassembled WGS sequence"/>
</dbReference>
<proteinExistence type="inferred from homology"/>
<dbReference type="SUPFAM" id="SSF160246">
    <property type="entry name" value="EspE N-terminal domain-like"/>
    <property type="match status" value="1"/>
</dbReference>
<dbReference type="AlphaFoldDB" id="A0A2H0UT40"/>
<keyword evidence="2" id="KW-0547">Nucleotide-binding</keyword>